<proteinExistence type="predicted"/>
<keyword evidence="3" id="KW-1185">Reference proteome</keyword>
<evidence type="ECO:0000313" key="2">
    <source>
        <dbReference type="EMBL" id="KAK7358491.1"/>
    </source>
</evidence>
<protein>
    <recommendedName>
        <fullName evidence="4">Lipoprotein</fullName>
    </recommendedName>
</protein>
<keyword evidence="1" id="KW-0732">Signal</keyword>
<dbReference type="EMBL" id="JAYMYQ010000001">
    <property type="protein sequence ID" value="KAK7358491.1"/>
    <property type="molecule type" value="Genomic_DNA"/>
</dbReference>
<dbReference type="AlphaFoldDB" id="A0AAN9R4D4"/>
<gene>
    <name evidence="2" type="ORF">VNO77_00419</name>
</gene>
<evidence type="ECO:0008006" key="4">
    <source>
        <dbReference type="Google" id="ProtNLM"/>
    </source>
</evidence>
<evidence type="ECO:0000256" key="1">
    <source>
        <dbReference type="SAM" id="SignalP"/>
    </source>
</evidence>
<reference evidence="2 3" key="1">
    <citation type="submission" date="2024-01" db="EMBL/GenBank/DDBJ databases">
        <title>The genomes of 5 underutilized Papilionoideae crops provide insights into root nodulation and disease resistanc.</title>
        <authorList>
            <person name="Jiang F."/>
        </authorList>
    </citation>
    <scope>NUCLEOTIDE SEQUENCE [LARGE SCALE GENOMIC DNA]</scope>
    <source>
        <strain evidence="2">LVBAO_FW01</strain>
        <tissue evidence="2">Leaves</tissue>
    </source>
</reference>
<accession>A0AAN9R4D4</accession>
<evidence type="ECO:0000313" key="3">
    <source>
        <dbReference type="Proteomes" id="UP001367508"/>
    </source>
</evidence>
<feature type="signal peptide" evidence="1">
    <location>
        <begin position="1"/>
        <end position="22"/>
    </location>
</feature>
<organism evidence="2 3">
    <name type="scientific">Canavalia gladiata</name>
    <name type="common">Sword bean</name>
    <name type="synonym">Dolichos gladiatus</name>
    <dbReference type="NCBI Taxonomy" id="3824"/>
    <lineage>
        <taxon>Eukaryota</taxon>
        <taxon>Viridiplantae</taxon>
        <taxon>Streptophyta</taxon>
        <taxon>Embryophyta</taxon>
        <taxon>Tracheophyta</taxon>
        <taxon>Spermatophyta</taxon>
        <taxon>Magnoliopsida</taxon>
        <taxon>eudicotyledons</taxon>
        <taxon>Gunneridae</taxon>
        <taxon>Pentapetalae</taxon>
        <taxon>rosids</taxon>
        <taxon>fabids</taxon>
        <taxon>Fabales</taxon>
        <taxon>Fabaceae</taxon>
        <taxon>Papilionoideae</taxon>
        <taxon>50 kb inversion clade</taxon>
        <taxon>NPAAA clade</taxon>
        <taxon>indigoferoid/millettioid clade</taxon>
        <taxon>Phaseoleae</taxon>
        <taxon>Canavalia</taxon>
    </lineage>
</organism>
<comment type="caution">
    <text evidence="2">The sequence shown here is derived from an EMBL/GenBank/DDBJ whole genome shotgun (WGS) entry which is preliminary data.</text>
</comment>
<name>A0AAN9R4D4_CANGL</name>
<feature type="chain" id="PRO_5042859148" description="Lipoprotein" evidence="1">
    <location>
        <begin position="23"/>
        <end position="102"/>
    </location>
</feature>
<dbReference type="Proteomes" id="UP001367508">
    <property type="component" value="Unassembled WGS sequence"/>
</dbReference>
<sequence>MKFILPFIPAFIVYLSVKGCSSVRQWKSSHNLVKYKGAVLLGNFVQATKKIILKNNEVSVANQMFSNNLETPKLVSLFIVSYRAASTYNFNNKKSLIYPFYN</sequence>